<accession>A0ACB9EIP7</accession>
<dbReference type="Proteomes" id="UP001055879">
    <property type="component" value="Linkage Group LG02"/>
</dbReference>
<comment type="caution">
    <text evidence="1">The sequence shown here is derived from an EMBL/GenBank/DDBJ whole genome shotgun (WGS) entry which is preliminary data.</text>
</comment>
<gene>
    <name evidence="1" type="ORF">L6452_06366</name>
</gene>
<evidence type="ECO:0000313" key="1">
    <source>
        <dbReference type="EMBL" id="KAI3758794.1"/>
    </source>
</evidence>
<reference evidence="1 2" key="2">
    <citation type="journal article" date="2022" name="Mol. Ecol. Resour.">
        <title>The genomes of chicory, endive, great burdock and yacon provide insights into Asteraceae paleo-polyploidization history and plant inulin production.</title>
        <authorList>
            <person name="Fan W."/>
            <person name="Wang S."/>
            <person name="Wang H."/>
            <person name="Wang A."/>
            <person name="Jiang F."/>
            <person name="Liu H."/>
            <person name="Zhao H."/>
            <person name="Xu D."/>
            <person name="Zhang Y."/>
        </authorList>
    </citation>
    <scope>NUCLEOTIDE SEQUENCE [LARGE SCALE GENOMIC DNA]</scope>
    <source>
        <strain evidence="2">cv. Niubang</strain>
    </source>
</reference>
<organism evidence="1 2">
    <name type="scientific">Arctium lappa</name>
    <name type="common">Greater burdock</name>
    <name type="synonym">Lappa major</name>
    <dbReference type="NCBI Taxonomy" id="4217"/>
    <lineage>
        <taxon>Eukaryota</taxon>
        <taxon>Viridiplantae</taxon>
        <taxon>Streptophyta</taxon>
        <taxon>Embryophyta</taxon>
        <taxon>Tracheophyta</taxon>
        <taxon>Spermatophyta</taxon>
        <taxon>Magnoliopsida</taxon>
        <taxon>eudicotyledons</taxon>
        <taxon>Gunneridae</taxon>
        <taxon>Pentapetalae</taxon>
        <taxon>asterids</taxon>
        <taxon>campanulids</taxon>
        <taxon>Asterales</taxon>
        <taxon>Asteraceae</taxon>
        <taxon>Carduoideae</taxon>
        <taxon>Cardueae</taxon>
        <taxon>Arctiinae</taxon>
        <taxon>Arctium</taxon>
    </lineage>
</organism>
<keyword evidence="2" id="KW-1185">Reference proteome</keyword>
<name>A0ACB9EIP7_ARCLA</name>
<proteinExistence type="predicted"/>
<dbReference type="EMBL" id="CM042048">
    <property type="protein sequence ID" value="KAI3758794.1"/>
    <property type="molecule type" value="Genomic_DNA"/>
</dbReference>
<reference evidence="2" key="1">
    <citation type="journal article" date="2022" name="Mol. Ecol. Resour.">
        <title>The genomes of chicory, endive, great burdock and yacon provide insights into Asteraceae palaeo-polyploidization history and plant inulin production.</title>
        <authorList>
            <person name="Fan W."/>
            <person name="Wang S."/>
            <person name="Wang H."/>
            <person name="Wang A."/>
            <person name="Jiang F."/>
            <person name="Liu H."/>
            <person name="Zhao H."/>
            <person name="Xu D."/>
            <person name="Zhang Y."/>
        </authorList>
    </citation>
    <scope>NUCLEOTIDE SEQUENCE [LARGE SCALE GENOMIC DNA]</scope>
    <source>
        <strain evidence="2">cv. Niubang</strain>
    </source>
</reference>
<sequence>MAAPTSDGDLVKDDRISRITSAIRVIPDFPKPGILFQDITTLLLDPVAFKDTIDLFVERYKDKDISVVAGVEARGFIFGPPIALAIGAKFVPMRKPNKLPVALIRSSSSSFLFLLICSFHSEIMTSQSPNSISGDGNGANGSNLNASAYSNPLFLSHNDNPGVVIVSQKFDGKRFGAWKRAMILALSVKNKLGFVTGRTKEPAENDPTYEDWERCNSIVITWILNAVTTEISEGLIYYTSAKAIWKQLHLMYEQSNLVVIFQLQKELNQMSQGSDSITSYYSKFKRAWDEFASMDDMPDCSCTAAELWMKRLDRQQLMQFLFGLNDSYAITRGMILHMKPTPVIAEAYAILIQEEQQREVSAPLKMNINAVAMMANKNASASESFKFNNPRKSTANAVGDGTEITSKDYNQIMQFLNQCKINDVVNVVPKSAQVENDSNLQSELPSTGETSGFAACAGPSHQEALDVWGPFHTPTCEGHRYFLTMVDDHSRTTWVHLLSHKSSAFSIIQSFVQFVQSQFHKVIRSDNAKELGNSKEGKSFFESKVTTDSFPSNHNVTPNPTETNITQNEPTMSEPIQPFVQEDVTQPTVVPNSEAIPILRRSERTHKTPAYLYDFVCNQVSSDCSAFLFDSCHHTMTNMCISTHNSNPIALNSFSQSFVAHIINVTDPKTYEEAVSNPFWQEAMAKEFAALEANHTWKLVPLPEGKRAIGCKWVFKTKFKQDGTIERYKARLVAQGFTQRANEDYFETFSPVVKFTTIRCIVALAVKKQWNIHQLDINNAFLHGDLNEEVYMKRPKGMLCSNPNFVCKLEKSLYGLKQASRQWYSKLSEALKSKGFLHSKNDYSLFLKKTASSFTIVAVYVDDVIVTGDTNSEIDNLKTFLHDTFKIKDLGQLNYFLGLEFLRGDNGMFLTQKKYLTELLQEYGIVSSEGVTTPLPCHLKLIPDMPHPLDDPSKYRQLVGKLNFLVHTRPDLAFSVQYLSQFNQNPSRAHWDAVIHVLKYLKAFDSYGLFFNNKEDFSLGAYCDSDWASCPFSRRSVSGYFVSFGGSPISWKSKKQVTVSLSFAEAEFRSMRRITAELTWLSRLLSDLGVENITPIALKCDNMASIHIANNPVFHERTKHIELDCYYVREQLQAGVISVNFTPTTSQLADVFTKSLSGPAHSSIIHKLGLTEPPA</sequence>
<protein>
    <submittedName>
        <fullName evidence="1">Uncharacterized protein</fullName>
    </submittedName>
</protein>
<evidence type="ECO:0000313" key="2">
    <source>
        <dbReference type="Proteomes" id="UP001055879"/>
    </source>
</evidence>